<keyword evidence="2" id="KW-0964">Secreted</keyword>
<comment type="subcellular location">
    <subcellularLocation>
        <location evidence="1">Secreted</location>
    </subcellularLocation>
</comment>
<dbReference type="GO" id="GO:0005576">
    <property type="term" value="C:extracellular region"/>
    <property type="evidence" value="ECO:0007669"/>
    <property type="project" value="UniProtKB-SubCell"/>
</dbReference>
<accession>A0A014PBM9</accession>
<sequence length="184" mass="20529">MFNILTSLLLAGTALAAPSTLDLRADETCTDKSIKTTQWTVGDFDFHASYIFTTPAHQNSWGYVNFTLENPNVAFKPQCSAASNQLNDFFYGNFIYNCVQPESGDPATFTFSWPEKELKVNQTWACPEEGSRFWAQGGSKLDLTCTDETWQNDNWTIGQIYSSRTISCNHINAPVPIEAMQAVA</sequence>
<feature type="domain" description="AA1-like" evidence="6">
    <location>
        <begin position="43"/>
        <end position="168"/>
    </location>
</feature>
<evidence type="ECO:0000313" key="7">
    <source>
        <dbReference type="EMBL" id="EXV01399.1"/>
    </source>
</evidence>
<evidence type="ECO:0000313" key="8">
    <source>
        <dbReference type="Proteomes" id="UP000030151"/>
    </source>
</evidence>
<evidence type="ECO:0000256" key="1">
    <source>
        <dbReference type="ARBA" id="ARBA00004613"/>
    </source>
</evidence>
<gene>
    <name evidence="7" type="ORF">X797_005495</name>
</gene>
<evidence type="ECO:0000259" key="6">
    <source>
        <dbReference type="Pfam" id="PF16541"/>
    </source>
</evidence>
<dbReference type="Proteomes" id="UP000030151">
    <property type="component" value="Unassembled WGS sequence"/>
</dbReference>
<feature type="chain" id="PRO_5001473565" description="AA1-like domain-containing protein" evidence="5">
    <location>
        <begin position="17"/>
        <end position="184"/>
    </location>
</feature>
<dbReference type="AlphaFoldDB" id="A0A014PBM9"/>
<organism evidence="7 8">
    <name type="scientific">Metarhizium robertsii</name>
    <dbReference type="NCBI Taxonomy" id="568076"/>
    <lineage>
        <taxon>Eukaryota</taxon>
        <taxon>Fungi</taxon>
        <taxon>Dikarya</taxon>
        <taxon>Ascomycota</taxon>
        <taxon>Pezizomycotina</taxon>
        <taxon>Sordariomycetes</taxon>
        <taxon>Hypocreomycetidae</taxon>
        <taxon>Hypocreales</taxon>
        <taxon>Clavicipitaceae</taxon>
        <taxon>Metarhizium</taxon>
    </lineage>
</organism>
<dbReference type="InterPro" id="IPR032382">
    <property type="entry name" value="AltA1"/>
</dbReference>
<dbReference type="Pfam" id="PF16541">
    <property type="entry name" value="AltA1"/>
    <property type="match status" value="1"/>
</dbReference>
<evidence type="ECO:0000256" key="4">
    <source>
        <dbReference type="ARBA" id="ARBA00023157"/>
    </source>
</evidence>
<keyword evidence="3 5" id="KW-0732">Signal</keyword>
<evidence type="ECO:0000256" key="3">
    <source>
        <dbReference type="ARBA" id="ARBA00022729"/>
    </source>
</evidence>
<proteinExistence type="predicted"/>
<evidence type="ECO:0000256" key="2">
    <source>
        <dbReference type="ARBA" id="ARBA00022525"/>
    </source>
</evidence>
<keyword evidence="4" id="KW-1015">Disulfide bond</keyword>
<evidence type="ECO:0000256" key="5">
    <source>
        <dbReference type="SAM" id="SignalP"/>
    </source>
</evidence>
<reference evidence="7 8" key="1">
    <citation type="submission" date="2014-02" db="EMBL/GenBank/DDBJ databases">
        <title>The genome sequence of the entomopathogenic fungus Metarhizium robertsii ARSEF 2575.</title>
        <authorList>
            <person name="Giuliano Garisto Donzelli B."/>
            <person name="Roe B.A."/>
            <person name="Macmil S.L."/>
            <person name="Krasnoff S.B."/>
            <person name="Gibson D.M."/>
        </authorList>
    </citation>
    <scope>NUCLEOTIDE SEQUENCE [LARGE SCALE GENOMIC DNA]</scope>
    <source>
        <strain evidence="7 8">ARSEF 2575</strain>
    </source>
</reference>
<dbReference type="OrthoDB" id="3539798at2759"/>
<name>A0A014PBM9_9HYPO</name>
<comment type="caution">
    <text evidence="7">The sequence shown here is derived from an EMBL/GenBank/DDBJ whole genome shotgun (WGS) entry which is preliminary data.</text>
</comment>
<dbReference type="eggNOG" id="ENOG502T4N2">
    <property type="taxonomic scope" value="Eukaryota"/>
</dbReference>
<dbReference type="EMBL" id="JELW01000008">
    <property type="protein sequence ID" value="EXV01399.1"/>
    <property type="molecule type" value="Genomic_DNA"/>
</dbReference>
<feature type="signal peptide" evidence="5">
    <location>
        <begin position="1"/>
        <end position="16"/>
    </location>
</feature>
<protein>
    <recommendedName>
        <fullName evidence="6">AA1-like domain-containing protein</fullName>
    </recommendedName>
</protein>
<dbReference type="HOGENOM" id="CLU_097613_0_0_1"/>